<dbReference type="InParanoid" id="A0A0C2X304"/>
<accession>A0A0C2X304</accession>
<dbReference type="EMBL" id="KN818262">
    <property type="protein sequence ID" value="KIL63103.1"/>
    <property type="molecule type" value="Genomic_DNA"/>
</dbReference>
<reference evidence="1 2" key="1">
    <citation type="submission" date="2014-04" db="EMBL/GenBank/DDBJ databases">
        <title>Evolutionary Origins and Diversification of the Mycorrhizal Mutualists.</title>
        <authorList>
            <consortium name="DOE Joint Genome Institute"/>
            <consortium name="Mycorrhizal Genomics Consortium"/>
            <person name="Kohler A."/>
            <person name="Kuo A."/>
            <person name="Nagy L.G."/>
            <person name="Floudas D."/>
            <person name="Copeland A."/>
            <person name="Barry K.W."/>
            <person name="Cichocki N."/>
            <person name="Veneault-Fourrey C."/>
            <person name="LaButti K."/>
            <person name="Lindquist E.A."/>
            <person name="Lipzen A."/>
            <person name="Lundell T."/>
            <person name="Morin E."/>
            <person name="Murat C."/>
            <person name="Riley R."/>
            <person name="Ohm R."/>
            <person name="Sun H."/>
            <person name="Tunlid A."/>
            <person name="Henrissat B."/>
            <person name="Grigoriev I.V."/>
            <person name="Hibbett D.S."/>
            <person name="Martin F."/>
        </authorList>
    </citation>
    <scope>NUCLEOTIDE SEQUENCE [LARGE SCALE GENOMIC DNA]</scope>
    <source>
        <strain evidence="1 2">Koide BX008</strain>
    </source>
</reference>
<dbReference type="Proteomes" id="UP000054549">
    <property type="component" value="Unassembled WGS sequence"/>
</dbReference>
<organism evidence="1 2">
    <name type="scientific">Amanita muscaria (strain Koide BX008)</name>
    <dbReference type="NCBI Taxonomy" id="946122"/>
    <lineage>
        <taxon>Eukaryota</taxon>
        <taxon>Fungi</taxon>
        <taxon>Dikarya</taxon>
        <taxon>Basidiomycota</taxon>
        <taxon>Agaricomycotina</taxon>
        <taxon>Agaricomycetes</taxon>
        <taxon>Agaricomycetidae</taxon>
        <taxon>Agaricales</taxon>
        <taxon>Pluteineae</taxon>
        <taxon>Amanitaceae</taxon>
        <taxon>Amanita</taxon>
    </lineage>
</organism>
<evidence type="ECO:0000313" key="2">
    <source>
        <dbReference type="Proteomes" id="UP000054549"/>
    </source>
</evidence>
<dbReference type="AlphaFoldDB" id="A0A0C2X304"/>
<dbReference type="HOGENOM" id="CLU_1610319_0_0_1"/>
<sequence>MRLEVVDHLQDHHEALKAISLSLRIFLHHARKHLFAAFVLQAQDRKDAPASSLPSHKMFRLIKSAPHLIPYIQVLKIAGSSAWLRLEEEFSTAFGLFQQILEAEIETSALRHLYLYHIVWSDLSIDVQVAIQRFLGYRSLEKLPLISLSTYRGLFFTKRDSVESP</sequence>
<keyword evidence="2" id="KW-1185">Reference proteome</keyword>
<name>A0A0C2X304_AMAMK</name>
<proteinExistence type="predicted"/>
<gene>
    <name evidence="1" type="ORF">M378DRAFT_12330</name>
</gene>
<dbReference type="OrthoDB" id="2977329at2759"/>
<protein>
    <submittedName>
        <fullName evidence="1">Uncharacterized protein</fullName>
    </submittedName>
</protein>
<evidence type="ECO:0000313" key="1">
    <source>
        <dbReference type="EMBL" id="KIL63103.1"/>
    </source>
</evidence>